<dbReference type="FunCoup" id="A0A7M7SZ93">
    <property type="interactions" value="1238"/>
</dbReference>
<evidence type="ECO:0000256" key="9">
    <source>
        <dbReference type="ARBA" id="ARBA00023128"/>
    </source>
</evidence>
<dbReference type="InterPro" id="IPR011990">
    <property type="entry name" value="TPR-like_helical_dom_sf"/>
</dbReference>
<keyword evidence="10" id="KW-0687">Ribonucleoprotein</keyword>
<dbReference type="GO" id="GO:0019843">
    <property type="term" value="F:rRNA binding"/>
    <property type="evidence" value="ECO:0000318"/>
    <property type="project" value="GO_Central"/>
</dbReference>
<dbReference type="EnsemblMetazoa" id="XM_030986469">
    <property type="protein sequence ID" value="XP_030842329"/>
    <property type="gene ID" value="LOC594213"/>
</dbReference>
<dbReference type="Gene3D" id="1.25.40.10">
    <property type="entry name" value="Tetratricopeptide repeat domain"/>
    <property type="match status" value="2"/>
</dbReference>
<sequence>MDRRLSLVNRMWRKSGSRIQENVIQFLRFSRLTAASVTHSCQTRDCSVQTQSKESVVIPKKVKRDDLSVLRALSQTVTKDPTALPYVFMDDPYLLPKSAAERRRYQLSKVSGKKAAQYVINSKPEVFLGLTKDEPKIEAFYPPVDASDVQEASEEAILERIGVSDMQGALEAHRQLVESGHHVSLEVNNTLLDFLCFHGGRPQAEHSVLKKMLTPKAAKEEGEAEDEAAAAETGEESGEAVVPNEKEESRNQKRWRMRYQGILWQDGNAADKLFDSMEDKDSRSYNSMIRGLVKHGAQSRAYTVYNEMQERGIQADVHAYNSLIEGSITIRDDYKERWSVMAQIMKQMDIEKVRPNLETFNALLDNLRIMGALGRKMGLKTLAEMKACGVEPSLGTYNLLVMIFYKDSLPPSDILYDIMDTIEGQEFSIRHPKDVEFFKNAMSVCLSLRDVELAYSVDLLLNTRENHKLAGDYMGQNIYYGKFFHLICLMDNAESMFQYYNKFVPSALIPSTIVYMDMLRSLETACAYDNIPQLWDDICMYGHRYRQDVLELMVQVMATSSDATPENKSQFCSVALDIISAAKESTSRVDHIKFGSLTLEFLMSICLQAKELEASWRALQYIKKDNKVPSIALLEDFIQLCVEEEDTTKALSCLGLAVGSGLPGSVGLADSIKTNLRLNNQQRKLLEDIMMEEDMLSSPGSAI</sequence>
<dbReference type="GO" id="GO:0005840">
    <property type="term" value="C:ribosome"/>
    <property type="evidence" value="ECO:0007669"/>
    <property type="project" value="UniProtKB-KW"/>
</dbReference>
<evidence type="ECO:0000256" key="1">
    <source>
        <dbReference type="ARBA" id="ARBA00004173"/>
    </source>
</evidence>
<feature type="region of interest" description="Disordered" evidence="13">
    <location>
        <begin position="215"/>
        <end position="252"/>
    </location>
</feature>
<evidence type="ECO:0000256" key="8">
    <source>
        <dbReference type="ARBA" id="ARBA00022980"/>
    </source>
</evidence>
<evidence type="ECO:0000313" key="15">
    <source>
        <dbReference type="Proteomes" id="UP000007110"/>
    </source>
</evidence>
<dbReference type="GO" id="GO:0032543">
    <property type="term" value="P:mitochondrial translation"/>
    <property type="evidence" value="ECO:0000318"/>
    <property type="project" value="GO_Central"/>
</dbReference>
<feature type="compositionally biased region" description="Acidic residues" evidence="13">
    <location>
        <begin position="222"/>
        <end position="238"/>
    </location>
</feature>
<dbReference type="KEGG" id="spu:594213"/>
<dbReference type="InterPro" id="IPR002885">
    <property type="entry name" value="PPR_rpt"/>
</dbReference>
<dbReference type="GO" id="GO:0043024">
    <property type="term" value="F:ribosomal small subunit binding"/>
    <property type="evidence" value="ECO:0000318"/>
    <property type="project" value="GO_Central"/>
</dbReference>
<dbReference type="PANTHER" id="PTHR16276:SF1">
    <property type="entry name" value="SMALL RIBOSOMAL SUBUNIT PROTEIN MS39"/>
    <property type="match status" value="1"/>
</dbReference>
<comment type="subcellular location">
    <subcellularLocation>
        <location evidence="1">Mitochondrion</location>
    </subcellularLocation>
</comment>
<dbReference type="RefSeq" id="XP_030842329.1">
    <property type="nucleotide sequence ID" value="XM_030986469.1"/>
</dbReference>
<keyword evidence="8" id="KW-0689">Ribosomal protein</keyword>
<evidence type="ECO:0000256" key="2">
    <source>
        <dbReference type="ARBA" id="ARBA00008551"/>
    </source>
</evidence>
<protein>
    <recommendedName>
        <fullName evidence="11">Small ribosomal subunit protein mS39</fullName>
    </recommendedName>
</protein>
<dbReference type="NCBIfam" id="TIGR00756">
    <property type="entry name" value="PPR"/>
    <property type="match status" value="1"/>
</dbReference>
<keyword evidence="4" id="KW-0677">Repeat</keyword>
<dbReference type="Pfam" id="PF13041">
    <property type="entry name" value="PPR_2"/>
    <property type="match status" value="1"/>
</dbReference>
<reference evidence="15" key="1">
    <citation type="submission" date="2015-02" db="EMBL/GenBank/DDBJ databases">
        <title>Genome sequencing for Strongylocentrotus purpuratus.</title>
        <authorList>
            <person name="Murali S."/>
            <person name="Liu Y."/>
            <person name="Vee V."/>
            <person name="English A."/>
            <person name="Wang M."/>
            <person name="Skinner E."/>
            <person name="Han Y."/>
            <person name="Muzny D.M."/>
            <person name="Worley K.C."/>
            <person name="Gibbs R.A."/>
        </authorList>
    </citation>
    <scope>NUCLEOTIDE SEQUENCE</scope>
</reference>
<evidence type="ECO:0000313" key="14">
    <source>
        <dbReference type="EnsemblMetazoa" id="XP_030842329"/>
    </source>
</evidence>
<dbReference type="CTD" id="55037"/>
<keyword evidence="9" id="KW-0496">Mitochondrion</keyword>
<reference evidence="14" key="2">
    <citation type="submission" date="2021-01" db="UniProtKB">
        <authorList>
            <consortium name="EnsemblMetazoa"/>
        </authorList>
    </citation>
    <scope>IDENTIFICATION</scope>
</reference>
<evidence type="ECO:0000256" key="4">
    <source>
        <dbReference type="ARBA" id="ARBA00022737"/>
    </source>
</evidence>
<comment type="similarity">
    <text evidence="2">Belongs to the mitochondrion-specific ribosomal protein mS39 family.</text>
</comment>
<dbReference type="OMA" id="FMHQEAQ"/>
<dbReference type="InterPro" id="IPR055063">
    <property type="entry name" value="Rib_mS39_PPR"/>
</dbReference>
<evidence type="ECO:0000256" key="7">
    <source>
        <dbReference type="ARBA" id="ARBA00022946"/>
    </source>
</evidence>
<dbReference type="PROSITE" id="PS51375">
    <property type="entry name" value="PPR"/>
    <property type="match status" value="1"/>
</dbReference>
<dbReference type="Proteomes" id="UP000007110">
    <property type="component" value="Unassembled WGS sequence"/>
</dbReference>
<evidence type="ECO:0000256" key="5">
    <source>
        <dbReference type="ARBA" id="ARBA00022845"/>
    </source>
</evidence>
<dbReference type="AlphaFoldDB" id="A0A7M7SZ93"/>
<organism evidence="14 15">
    <name type="scientific">Strongylocentrotus purpuratus</name>
    <name type="common">Purple sea urchin</name>
    <dbReference type="NCBI Taxonomy" id="7668"/>
    <lineage>
        <taxon>Eukaryota</taxon>
        <taxon>Metazoa</taxon>
        <taxon>Echinodermata</taxon>
        <taxon>Eleutherozoa</taxon>
        <taxon>Echinozoa</taxon>
        <taxon>Echinoidea</taxon>
        <taxon>Euechinoidea</taxon>
        <taxon>Echinacea</taxon>
        <taxon>Camarodonta</taxon>
        <taxon>Echinidea</taxon>
        <taxon>Strongylocentrotidae</taxon>
        <taxon>Strongylocentrotus</taxon>
    </lineage>
</organism>
<dbReference type="GO" id="GO:0006417">
    <property type="term" value="P:regulation of translation"/>
    <property type="evidence" value="ECO:0007669"/>
    <property type="project" value="UniProtKB-KW"/>
</dbReference>
<accession>A0A7M7SZ93</accession>
<dbReference type="GO" id="GO:1990904">
    <property type="term" value="C:ribonucleoprotein complex"/>
    <property type="evidence" value="ECO:0007669"/>
    <property type="project" value="UniProtKB-KW"/>
</dbReference>
<evidence type="ECO:0000256" key="10">
    <source>
        <dbReference type="ARBA" id="ARBA00023274"/>
    </source>
</evidence>
<keyword evidence="6" id="KW-0694">RNA-binding</keyword>
<evidence type="ECO:0000256" key="3">
    <source>
        <dbReference type="ARBA" id="ARBA00022730"/>
    </source>
</evidence>
<evidence type="ECO:0000256" key="13">
    <source>
        <dbReference type="SAM" id="MobiDB-lite"/>
    </source>
</evidence>
<keyword evidence="3" id="KW-0699">rRNA-binding</keyword>
<dbReference type="GO" id="GO:0005739">
    <property type="term" value="C:mitochondrion"/>
    <property type="evidence" value="ECO:0000318"/>
    <property type="project" value="GO_Central"/>
</dbReference>
<dbReference type="InterPro" id="IPR037387">
    <property type="entry name" value="PTCD3"/>
</dbReference>
<proteinExistence type="inferred from homology"/>
<feature type="repeat" description="PPR" evidence="12">
    <location>
        <begin position="281"/>
        <end position="315"/>
    </location>
</feature>
<dbReference type="Pfam" id="PF22330">
    <property type="entry name" value="Rib_mS39_PPR"/>
    <property type="match status" value="1"/>
</dbReference>
<dbReference type="InParanoid" id="A0A7M7SZ93"/>
<dbReference type="GeneID" id="594213"/>
<evidence type="ECO:0000256" key="11">
    <source>
        <dbReference type="ARBA" id="ARBA00035134"/>
    </source>
</evidence>
<keyword evidence="7" id="KW-0809">Transit peptide</keyword>
<evidence type="ECO:0000256" key="6">
    <source>
        <dbReference type="ARBA" id="ARBA00022884"/>
    </source>
</evidence>
<dbReference type="PANTHER" id="PTHR16276">
    <property type="entry name" value="PENTATRICOPEPTIDE REPEAT DOMAIN-CONTAINING PROTEIN 3"/>
    <property type="match status" value="1"/>
</dbReference>
<evidence type="ECO:0000256" key="12">
    <source>
        <dbReference type="PROSITE-ProRule" id="PRU00708"/>
    </source>
</evidence>
<dbReference type="OrthoDB" id="185373at2759"/>
<keyword evidence="5" id="KW-0810">Translation regulation</keyword>
<name>A0A7M7SZ93_STRPU</name>
<keyword evidence="15" id="KW-1185">Reference proteome</keyword>